<evidence type="ECO:0000313" key="4">
    <source>
        <dbReference type="Proteomes" id="UP000321464"/>
    </source>
</evidence>
<feature type="compositionally biased region" description="Basic and acidic residues" evidence="1">
    <location>
        <begin position="50"/>
        <end position="61"/>
    </location>
</feature>
<evidence type="ECO:0000256" key="2">
    <source>
        <dbReference type="SAM" id="SignalP"/>
    </source>
</evidence>
<organism evidence="3 4">
    <name type="scientific">Novosphingobium sediminis</name>
    <dbReference type="NCBI Taxonomy" id="707214"/>
    <lineage>
        <taxon>Bacteria</taxon>
        <taxon>Pseudomonadati</taxon>
        <taxon>Pseudomonadota</taxon>
        <taxon>Alphaproteobacteria</taxon>
        <taxon>Sphingomonadales</taxon>
        <taxon>Sphingomonadaceae</taxon>
        <taxon>Novosphingobium</taxon>
    </lineage>
</organism>
<keyword evidence="4" id="KW-1185">Reference proteome</keyword>
<keyword evidence="2" id="KW-0732">Signal</keyword>
<accession>A0A512AKB0</accession>
<comment type="caution">
    <text evidence="3">The sequence shown here is derived from an EMBL/GenBank/DDBJ whole genome shotgun (WGS) entry which is preliminary data.</text>
</comment>
<dbReference type="EMBL" id="BJYR01000013">
    <property type="protein sequence ID" value="GEO00116.1"/>
    <property type="molecule type" value="Genomic_DNA"/>
</dbReference>
<evidence type="ECO:0000256" key="1">
    <source>
        <dbReference type="SAM" id="MobiDB-lite"/>
    </source>
</evidence>
<dbReference type="Proteomes" id="UP000321464">
    <property type="component" value="Unassembled WGS sequence"/>
</dbReference>
<name>A0A512AKB0_9SPHN</name>
<gene>
    <name evidence="3" type="ORF">NSE01_19480</name>
</gene>
<feature type="signal peptide" evidence="2">
    <location>
        <begin position="1"/>
        <end position="24"/>
    </location>
</feature>
<evidence type="ECO:0000313" key="3">
    <source>
        <dbReference type="EMBL" id="GEO00116.1"/>
    </source>
</evidence>
<dbReference type="AlphaFoldDB" id="A0A512AKB0"/>
<protein>
    <recommendedName>
        <fullName evidence="5">Lipoprotein</fullName>
    </recommendedName>
</protein>
<dbReference type="PROSITE" id="PS51257">
    <property type="entry name" value="PROKAR_LIPOPROTEIN"/>
    <property type="match status" value="1"/>
</dbReference>
<reference evidence="3 4" key="1">
    <citation type="submission" date="2019-07" db="EMBL/GenBank/DDBJ databases">
        <title>Whole genome shotgun sequence of Novosphingobium sediminis NBRC 106119.</title>
        <authorList>
            <person name="Hosoyama A."/>
            <person name="Uohara A."/>
            <person name="Ohji S."/>
            <person name="Ichikawa N."/>
        </authorList>
    </citation>
    <scope>NUCLEOTIDE SEQUENCE [LARGE SCALE GENOMIC DNA]</scope>
    <source>
        <strain evidence="3 4">NBRC 106119</strain>
    </source>
</reference>
<feature type="chain" id="PRO_5022152018" description="Lipoprotein" evidence="2">
    <location>
        <begin position="25"/>
        <end position="103"/>
    </location>
</feature>
<evidence type="ECO:0008006" key="5">
    <source>
        <dbReference type="Google" id="ProtNLM"/>
    </source>
</evidence>
<proteinExistence type="predicted"/>
<dbReference type="RefSeq" id="WP_307725977.1">
    <property type="nucleotide sequence ID" value="NZ_BJYR01000013.1"/>
</dbReference>
<feature type="region of interest" description="Disordered" evidence="1">
    <location>
        <begin position="42"/>
        <end position="61"/>
    </location>
</feature>
<sequence>MIRPLPVLVPLAALTLSGCIASTAASIVTAPVKVGAKAVDMATTSQSEADENRGRAMRKRDEKIRKLEKQYSRRLAACNRGETAACADANRISGEIEALRAER</sequence>